<dbReference type="InterPro" id="IPR001279">
    <property type="entry name" value="Metallo-B-lactamas"/>
</dbReference>
<evidence type="ECO:0000259" key="1">
    <source>
        <dbReference type="SMART" id="SM00849"/>
    </source>
</evidence>
<feature type="domain" description="Metallo-beta-lactamase" evidence="1">
    <location>
        <begin position="34"/>
        <end position="228"/>
    </location>
</feature>
<name>A0ABU9E7M2_9BACT</name>
<dbReference type="Pfam" id="PF12706">
    <property type="entry name" value="Lactamase_B_2"/>
    <property type="match status" value="1"/>
</dbReference>
<keyword evidence="3" id="KW-1185">Reference proteome</keyword>
<sequence length="257" mass="28043">MKLTFLGSGTSFGVPVIGCGCRVCHSADPRDRRTRSGALVEVGDRSLLIDAPPELRLQLVAAGVSRLDEVWITHPHADHVHGLDDLRIFSVRSGRDLPVHLAEEHAGEIRRRFSYAFDGTPAHSGTTKPQLRLHPFAPGAEVRVLDRPVRPLPVPHGSMTVYGLRVGSLGYVTDGKRLPPPVLESLRGVKVLVLNALWWGDPHPTHFNVEEAIEAARTVGAERTFLTHLTHRVGHAELAARLPDGIEPAHDGLVVDL</sequence>
<dbReference type="Gene3D" id="3.60.15.10">
    <property type="entry name" value="Ribonuclease Z/Hydroxyacylglutathione hydrolase-like"/>
    <property type="match status" value="1"/>
</dbReference>
<dbReference type="SUPFAM" id="SSF56281">
    <property type="entry name" value="Metallo-hydrolase/oxidoreductase"/>
    <property type="match status" value="1"/>
</dbReference>
<dbReference type="EMBL" id="JBBHLI010000003">
    <property type="protein sequence ID" value="MEK9500726.1"/>
    <property type="molecule type" value="Genomic_DNA"/>
</dbReference>
<reference evidence="2 3" key="1">
    <citation type="submission" date="2024-02" db="EMBL/GenBank/DDBJ databases">
        <title>A novel Gemmatimonadota bacterium.</title>
        <authorList>
            <person name="Du Z.-J."/>
            <person name="Ye Y.-Q."/>
        </authorList>
    </citation>
    <scope>NUCLEOTIDE SEQUENCE [LARGE SCALE GENOMIC DNA]</scope>
    <source>
        <strain evidence="2 3">DH-20</strain>
    </source>
</reference>
<accession>A0ABU9E7M2</accession>
<dbReference type="PANTHER" id="PTHR42663:SF6">
    <property type="entry name" value="HYDROLASE C777.06C-RELATED"/>
    <property type="match status" value="1"/>
</dbReference>
<gene>
    <name evidence="2" type="ORF">WI372_07045</name>
</gene>
<comment type="caution">
    <text evidence="2">The sequence shown here is derived from an EMBL/GenBank/DDBJ whole genome shotgun (WGS) entry which is preliminary data.</text>
</comment>
<proteinExistence type="predicted"/>
<dbReference type="SMART" id="SM00849">
    <property type="entry name" value="Lactamase_B"/>
    <property type="match status" value="1"/>
</dbReference>
<organism evidence="2 3">
    <name type="scientific">Gaopeijia maritima</name>
    <dbReference type="NCBI Taxonomy" id="3119007"/>
    <lineage>
        <taxon>Bacteria</taxon>
        <taxon>Pseudomonadati</taxon>
        <taxon>Gemmatimonadota</taxon>
        <taxon>Longimicrobiia</taxon>
        <taxon>Gaopeijiales</taxon>
        <taxon>Gaopeijiaceae</taxon>
        <taxon>Gaopeijia</taxon>
    </lineage>
</organism>
<dbReference type="RefSeq" id="WP_405284316.1">
    <property type="nucleotide sequence ID" value="NZ_CP144380.1"/>
</dbReference>
<dbReference type="InterPro" id="IPR036866">
    <property type="entry name" value="RibonucZ/Hydroxyglut_hydro"/>
</dbReference>
<dbReference type="PANTHER" id="PTHR42663">
    <property type="entry name" value="HYDROLASE C777.06C-RELATED-RELATED"/>
    <property type="match status" value="1"/>
</dbReference>
<protein>
    <submittedName>
        <fullName evidence="2">MBL fold metallo-hydrolase</fullName>
    </submittedName>
</protein>
<evidence type="ECO:0000313" key="2">
    <source>
        <dbReference type="EMBL" id="MEK9500726.1"/>
    </source>
</evidence>
<dbReference type="CDD" id="cd16279">
    <property type="entry name" value="metallo-hydrolase-like_MBL-fold"/>
    <property type="match status" value="1"/>
</dbReference>
<evidence type="ECO:0000313" key="3">
    <source>
        <dbReference type="Proteomes" id="UP001484239"/>
    </source>
</evidence>
<dbReference type="PROSITE" id="PS51257">
    <property type="entry name" value="PROKAR_LIPOPROTEIN"/>
    <property type="match status" value="1"/>
</dbReference>
<dbReference type="Proteomes" id="UP001484239">
    <property type="component" value="Unassembled WGS sequence"/>
</dbReference>